<dbReference type="Gramene" id="MELO3C034312.2.1">
    <property type="protein sequence ID" value="MELO3C034312.2.1"/>
    <property type="gene ID" value="MELO3C034312.2"/>
</dbReference>
<name>A0A9I9EJI9_CUCME</name>
<evidence type="ECO:0000313" key="2">
    <source>
        <dbReference type="EnsemblPlants" id="MELO3C034312.2.1"/>
    </source>
</evidence>
<accession>A0A9I9EJI9</accession>
<protein>
    <submittedName>
        <fullName evidence="2">Uncharacterized protein</fullName>
    </submittedName>
</protein>
<dbReference type="EnsemblPlants" id="MELO3C034312.2.1">
    <property type="protein sequence ID" value="MELO3C034312.2.1"/>
    <property type="gene ID" value="MELO3C034312.2"/>
</dbReference>
<proteinExistence type="predicted"/>
<dbReference type="AlphaFoldDB" id="A0A9I9EJI9"/>
<organism evidence="2">
    <name type="scientific">Cucumis melo</name>
    <name type="common">Muskmelon</name>
    <dbReference type="NCBI Taxonomy" id="3656"/>
    <lineage>
        <taxon>Eukaryota</taxon>
        <taxon>Viridiplantae</taxon>
        <taxon>Streptophyta</taxon>
        <taxon>Embryophyta</taxon>
        <taxon>Tracheophyta</taxon>
        <taxon>Spermatophyta</taxon>
        <taxon>Magnoliopsida</taxon>
        <taxon>eudicotyledons</taxon>
        <taxon>Gunneridae</taxon>
        <taxon>Pentapetalae</taxon>
        <taxon>rosids</taxon>
        <taxon>fabids</taxon>
        <taxon>Cucurbitales</taxon>
        <taxon>Cucurbitaceae</taxon>
        <taxon>Benincaseae</taxon>
        <taxon>Cucumis</taxon>
    </lineage>
</organism>
<reference evidence="2" key="1">
    <citation type="submission" date="2023-03" db="UniProtKB">
        <authorList>
            <consortium name="EnsemblPlants"/>
        </authorList>
    </citation>
    <scope>IDENTIFICATION</scope>
</reference>
<feature type="region of interest" description="Disordered" evidence="1">
    <location>
        <begin position="1"/>
        <end position="23"/>
    </location>
</feature>
<feature type="compositionally biased region" description="Polar residues" evidence="1">
    <location>
        <begin position="10"/>
        <end position="21"/>
    </location>
</feature>
<evidence type="ECO:0000256" key="1">
    <source>
        <dbReference type="SAM" id="MobiDB-lite"/>
    </source>
</evidence>
<sequence length="39" mass="4346">MTSKIEEKSGNNPPKISNTEENMIGTLSVEVKIIDNKKQ</sequence>